<reference evidence="8" key="1">
    <citation type="submission" date="2003-08" db="EMBL/GenBank/DDBJ databases">
        <authorList>
            <person name="Birren B."/>
            <person name="Nusbaum C."/>
            <person name="Abebe A."/>
            <person name="Abouelleil A."/>
            <person name="Adekoya E."/>
            <person name="Ait-zahra M."/>
            <person name="Allen N."/>
            <person name="Allen T."/>
            <person name="An P."/>
            <person name="Anderson M."/>
            <person name="Anderson S."/>
            <person name="Arachchi H."/>
            <person name="Armbruster J."/>
            <person name="Bachantsang P."/>
            <person name="Baldwin J."/>
            <person name="Barry A."/>
            <person name="Bayul T."/>
            <person name="Blitshsteyn B."/>
            <person name="Bloom T."/>
            <person name="Blye J."/>
            <person name="Boguslavskiy L."/>
            <person name="Borowsky M."/>
            <person name="Boukhgalter B."/>
            <person name="Brunache A."/>
            <person name="Butler J."/>
            <person name="Calixte N."/>
            <person name="Calvo S."/>
            <person name="Camarata J."/>
            <person name="Campo K."/>
            <person name="Chang J."/>
            <person name="Cheshatsang Y."/>
            <person name="Citroen M."/>
            <person name="Collymore A."/>
            <person name="Considine T."/>
            <person name="Cook A."/>
            <person name="Cooke P."/>
            <person name="Corum B."/>
            <person name="Cuomo C."/>
            <person name="David R."/>
            <person name="Dawoe T."/>
            <person name="Degray S."/>
            <person name="Dodge S."/>
            <person name="Dooley K."/>
            <person name="Dorje P."/>
            <person name="Dorjee K."/>
            <person name="Dorris L."/>
            <person name="Duffey N."/>
            <person name="Dupes A."/>
            <person name="Elkins T."/>
            <person name="Engels R."/>
            <person name="Erickson J."/>
            <person name="Farina A."/>
            <person name="Faro S."/>
            <person name="Ferreira P."/>
            <person name="Fischer H."/>
            <person name="Fitzgerald M."/>
            <person name="Foley K."/>
            <person name="Gage D."/>
            <person name="Galagan J."/>
            <person name="Gearin G."/>
            <person name="Gnerre S."/>
            <person name="Gnirke A."/>
            <person name="Goyette A."/>
            <person name="Graham J."/>
            <person name="Grandbois E."/>
            <person name="Gyaltsen K."/>
            <person name="Hafez N."/>
            <person name="Hagopian D."/>
            <person name="Hagos B."/>
            <person name="Hall J."/>
            <person name="Hatcher B."/>
            <person name="Heller A."/>
            <person name="Higgins H."/>
            <person name="Honan T."/>
            <person name="Horn A."/>
            <person name="Houde N."/>
            <person name="Hughes L."/>
            <person name="Hulme W."/>
            <person name="Husby E."/>
            <person name="Iliev I."/>
            <person name="Jaffe D."/>
            <person name="Jones C."/>
            <person name="Kamal M."/>
            <person name="Kamat A."/>
            <person name="Kamvysselis M."/>
            <person name="Karlsson E."/>
            <person name="Kells C."/>
            <person name="Kieu A."/>
            <person name="Kisner P."/>
            <person name="Kodira C."/>
            <person name="Kulbokas E."/>
            <person name="Labutti K."/>
            <person name="Lama D."/>
            <person name="Landers T."/>
            <person name="Leger J."/>
            <person name="Levine S."/>
            <person name="Lewis D."/>
            <person name="Lewis T."/>
            <person name="Lindblad-toh K."/>
            <person name="Liu X."/>
            <person name="Lokyitsang T."/>
            <person name="Lokyitsang Y."/>
            <person name="Lucien O."/>
            <person name="Lui A."/>
            <person name="Ma L.J."/>
            <person name="Mabbitt R."/>
            <person name="Macdonald J."/>
            <person name="Maclean C."/>
            <person name="Major J."/>
            <person name="Manning J."/>
            <person name="Marabella R."/>
            <person name="Maru K."/>
            <person name="Matthews C."/>
            <person name="Mauceli E."/>
            <person name="Mccarthy M."/>
            <person name="Mcdonough S."/>
            <person name="Mcghee T."/>
            <person name="Meldrim J."/>
            <person name="Meneus L."/>
            <person name="Mesirov J."/>
            <person name="Mihalev A."/>
            <person name="Mihova T."/>
            <person name="Mikkelsen T."/>
            <person name="Mlenga V."/>
            <person name="Moru K."/>
            <person name="Mozes J."/>
            <person name="Mulrain L."/>
            <person name="Munson G."/>
            <person name="Naylor J."/>
            <person name="Newes C."/>
            <person name="Nguyen C."/>
            <person name="Nguyen N."/>
            <person name="Nguyen T."/>
            <person name="Nicol R."/>
            <person name="Nielsen C."/>
            <person name="Nizzari M."/>
            <person name="Norbu C."/>
            <person name="Norbu N."/>
            <person name="O'donnell P."/>
            <person name="Okoawo O."/>
            <person name="O'leary S."/>
            <person name="Omotosho B."/>
            <person name="O'neill K."/>
            <person name="Osman S."/>
            <person name="Parker S."/>
            <person name="Perrin D."/>
            <person name="Phunkhang P."/>
            <person name="Piqani B."/>
            <person name="Purcell S."/>
            <person name="Rachupka T."/>
            <person name="Ramasamy U."/>
            <person name="Rameau R."/>
            <person name="Ray V."/>
            <person name="Raymond C."/>
            <person name="Retta R."/>
            <person name="Richardson S."/>
            <person name="Rise C."/>
            <person name="Rodriguez J."/>
            <person name="Rogers J."/>
            <person name="Rogov P."/>
            <person name="Rutman M."/>
            <person name="Schupbach R."/>
            <person name="Seaman C."/>
            <person name="Settipalli S."/>
            <person name="Sharpe T."/>
            <person name="Sheridan J."/>
            <person name="Sherpa N."/>
            <person name="Shi J."/>
            <person name="Smirnov S."/>
            <person name="Smith C."/>
            <person name="Sougnez C."/>
            <person name="Spencer B."/>
            <person name="Stalker J."/>
            <person name="Stange-thomann N."/>
            <person name="Stavropoulos S."/>
            <person name="Stetson K."/>
            <person name="Stone C."/>
            <person name="Stone S."/>
            <person name="Stubbs M."/>
            <person name="Talamas J."/>
            <person name="Tchuinga P."/>
            <person name="Tenzing P."/>
            <person name="Tesfaye S."/>
            <person name="Theodore J."/>
            <person name="Thoulutsang Y."/>
            <person name="Topham K."/>
            <person name="Towey S."/>
            <person name="Tsamla T."/>
            <person name="Tsomo N."/>
            <person name="Vallee D."/>
            <person name="Vassiliev H."/>
            <person name="Venkataraman V."/>
            <person name="Vinson J."/>
            <person name="Vo A."/>
            <person name="Wade C."/>
            <person name="Wang S."/>
            <person name="Wangchuk T."/>
            <person name="Wangdi T."/>
            <person name="Whittaker C."/>
            <person name="Wilkinson J."/>
            <person name="Wu Y."/>
            <person name="Wyman D."/>
            <person name="Yadav S."/>
            <person name="Yang S."/>
            <person name="Yang X."/>
            <person name="Yeager S."/>
            <person name="Yee E."/>
            <person name="Young G."/>
            <person name="Zainoun J."/>
            <person name="Zembeck L."/>
            <person name="Zimmer A."/>
            <person name="Zody M."/>
            <person name="Lander E."/>
        </authorList>
    </citation>
    <scope>NUCLEOTIDE SEQUENCE [LARGE SCALE GENOMIC DNA]</scope>
</reference>
<sequence length="509" mass="55669">MTADDAMVVDNSDRSVHCNGTTVGNGLAGVPNEATLIALTTRTGYSITQENGQRKYGGPPPGWENKPPPRGAEVFVGKIPRDVFEDELVPVFETAGRIYEMRLMMDFDGKNRGYAFVMFTTKSEAKGAVKKLNNYEIRKGRMLGVCYSVDNCRLFVGGIPKTKKKDDIFAEMNKVTEGVIDVIVYPSASDKTKNRGFAFVEYDSHRAAAMARRKLIPGRIQLWGHPIAVDWAEPEQDVDDEIMGQVKVLYVRNLMLDTTEDTLQNVFSQFKPGSVERVKKIRDYAFVHFSTREACMEAMAKINGTEIDYAEVEVTLAKPVDKNDYNRMAKVSSPAVVNQNGVIVYPAGVYNNDIAYYSLGQYNLATGARPIYPTRGRGAGGARGASSRNSYLGYSAGKATYGRYYSKNNQERPAEGLELITQQPTVINALYKTAGVQPIPAAGQQLASYAPQVAQMAPIPQLCVTVEEAKSYAAEYVLSQLALQPDGSPAVVPLATVLPQATAAAAPYP</sequence>
<evidence type="ECO:0000256" key="3">
    <source>
        <dbReference type="ARBA" id="ARBA00022737"/>
    </source>
</evidence>
<dbReference type="GeneTree" id="ENSGT00940000165855"/>
<evidence type="ECO:0000259" key="6">
    <source>
        <dbReference type="PROSITE" id="PS50102"/>
    </source>
</evidence>
<dbReference type="Ensembl" id="ENSCSAVT00000000589.1">
    <property type="protein sequence ID" value="ENSCSAVP00000000582.1"/>
    <property type="gene ID" value="ENSCSAVG00000000326.1"/>
</dbReference>
<evidence type="ECO:0000256" key="4">
    <source>
        <dbReference type="ARBA" id="ARBA00022884"/>
    </source>
</evidence>
<dbReference type="Pfam" id="PF00076">
    <property type="entry name" value="RRM_1"/>
    <property type="match status" value="3"/>
</dbReference>
<evidence type="ECO:0000256" key="2">
    <source>
        <dbReference type="ARBA" id="ARBA00022490"/>
    </source>
</evidence>
<protein>
    <recommendedName>
        <fullName evidence="6">RRM domain-containing protein</fullName>
    </recommendedName>
</protein>
<name>H2Y5I4_CIOSA</name>
<dbReference type="PROSITE" id="PS50102">
    <property type="entry name" value="RRM"/>
    <property type="match status" value="3"/>
</dbReference>
<dbReference type="FunFam" id="3.30.70.330:FF:000026">
    <property type="entry name" value="APOBEC1 complementation factor isoform X1"/>
    <property type="match status" value="1"/>
</dbReference>
<dbReference type="InterPro" id="IPR006535">
    <property type="entry name" value="HnRNP_R/Q_splicing_fac"/>
</dbReference>
<dbReference type="PANTHER" id="PTHR21245">
    <property type="entry name" value="HETEROGENEOUS NUCLEAR RIBONUCLEOPROTEIN"/>
    <property type="match status" value="1"/>
</dbReference>
<dbReference type="InterPro" id="IPR012677">
    <property type="entry name" value="Nucleotide-bd_a/b_plait_sf"/>
</dbReference>
<dbReference type="GO" id="GO:0005737">
    <property type="term" value="C:cytoplasm"/>
    <property type="evidence" value="ECO:0007669"/>
    <property type="project" value="UniProtKB-SubCell"/>
</dbReference>
<evidence type="ECO:0000313" key="8">
    <source>
        <dbReference type="Proteomes" id="UP000007875"/>
    </source>
</evidence>
<keyword evidence="3" id="KW-0677">Repeat</keyword>
<keyword evidence="8" id="KW-1185">Reference proteome</keyword>
<feature type="domain" description="RRM" evidence="6">
    <location>
        <begin position="247"/>
        <end position="319"/>
    </location>
</feature>
<evidence type="ECO:0000256" key="1">
    <source>
        <dbReference type="ARBA" id="ARBA00004496"/>
    </source>
</evidence>
<dbReference type="GO" id="GO:0003723">
    <property type="term" value="F:RNA binding"/>
    <property type="evidence" value="ECO:0007669"/>
    <property type="project" value="UniProtKB-UniRule"/>
</dbReference>
<dbReference type="CDD" id="cd12249">
    <property type="entry name" value="RRM1_hnRNPR_like"/>
    <property type="match status" value="1"/>
</dbReference>
<dbReference type="SUPFAM" id="SSF54928">
    <property type="entry name" value="RNA-binding domain, RBD"/>
    <property type="match status" value="2"/>
</dbReference>
<evidence type="ECO:0000313" key="7">
    <source>
        <dbReference type="Ensembl" id="ENSCSAVP00000000582.1"/>
    </source>
</evidence>
<feature type="domain" description="RRM" evidence="6">
    <location>
        <begin position="72"/>
        <end position="150"/>
    </location>
</feature>
<comment type="subcellular location">
    <subcellularLocation>
        <location evidence="1">Cytoplasm</location>
    </subcellularLocation>
</comment>
<keyword evidence="2" id="KW-0963">Cytoplasm</keyword>
<dbReference type="SMART" id="SM00360">
    <property type="entry name" value="RRM"/>
    <property type="match status" value="3"/>
</dbReference>
<organism evidence="7 8">
    <name type="scientific">Ciona savignyi</name>
    <name type="common">Pacific transparent sea squirt</name>
    <dbReference type="NCBI Taxonomy" id="51511"/>
    <lineage>
        <taxon>Eukaryota</taxon>
        <taxon>Metazoa</taxon>
        <taxon>Chordata</taxon>
        <taxon>Tunicata</taxon>
        <taxon>Ascidiacea</taxon>
        <taxon>Phlebobranchia</taxon>
        <taxon>Cionidae</taxon>
        <taxon>Ciona</taxon>
    </lineage>
</organism>
<proteinExistence type="predicted"/>
<dbReference type="FunFam" id="3.30.70.330:FF:000022">
    <property type="entry name" value="APOBEC1 complementation factor isoform X1"/>
    <property type="match status" value="1"/>
</dbReference>
<dbReference type="Gene3D" id="3.30.70.330">
    <property type="match status" value="3"/>
</dbReference>
<keyword evidence="4 5" id="KW-0694">RNA-binding</keyword>
<evidence type="ECO:0000256" key="5">
    <source>
        <dbReference type="PROSITE-ProRule" id="PRU00176"/>
    </source>
</evidence>
<dbReference type="AlphaFoldDB" id="H2Y5I4"/>
<dbReference type="Proteomes" id="UP000007875">
    <property type="component" value="Unassembled WGS sequence"/>
</dbReference>
<feature type="domain" description="RRM" evidence="6">
    <location>
        <begin position="152"/>
        <end position="234"/>
    </location>
</feature>
<reference evidence="7" key="3">
    <citation type="submission" date="2025-09" db="UniProtKB">
        <authorList>
            <consortium name="Ensembl"/>
        </authorList>
    </citation>
    <scope>IDENTIFICATION</scope>
</reference>
<accession>H2Y5I4</accession>
<reference evidence="7" key="2">
    <citation type="submission" date="2025-08" db="UniProtKB">
        <authorList>
            <consortium name="Ensembl"/>
        </authorList>
    </citation>
    <scope>IDENTIFICATION</scope>
</reference>
<dbReference type="NCBIfam" id="TIGR01648">
    <property type="entry name" value="hnRNP-R-Q"/>
    <property type="match status" value="1"/>
</dbReference>
<dbReference type="InterPro" id="IPR035979">
    <property type="entry name" value="RBD_domain_sf"/>
</dbReference>
<dbReference type="FunFam" id="3.30.70.330:FF:001543">
    <property type="match status" value="1"/>
</dbReference>
<dbReference type="InterPro" id="IPR000504">
    <property type="entry name" value="RRM_dom"/>
</dbReference>